<dbReference type="EMBL" id="LWGR01000013">
    <property type="protein sequence ID" value="KZM71085.1"/>
    <property type="molecule type" value="Genomic_DNA"/>
</dbReference>
<name>A0A164K6J0_9NOCA</name>
<keyword evidence="2" id="KW-1185">Reference proteome</keyword>
<dbReference type="Proteomes" id="UP000076512">
    <property type="component" value="Unassembled WGS sequence"/>
</dbReference>
<proteinExistence type="predicted"/>
<dbReference type="STRING" id="455432.AWN90_41985"/>
<protein>
    <submittedName>
        <fullName evidence="1">Uncharacterized protein</fullName>
    </submittedName>
</protein>
<dbReference type="OrthoDB" id="4235082at2"/>
<reference evidence="1 2" key="1">
    <citation type="submission" date="2016-04" db="EMBL/GenBank/DDBJ databases">
        <authorList>
            <person name="Evans L.H."/>
            <person name="Alamgir A."/>
            <person name="Owens N."/>
            <person name="Weber N.D."/>
            <person name="Virtaneva K."/>
            <person name="Barbian K."/>
            <person name="Babar A."/>
            <person name="Rosenke K."/>
        </authorList>
    </citation>
    <scope>NUCLEOTIDE SEQUENCE [LARGE SCALE GENOMIC DNA]</scope>
    <source>
        <strain evidence="1 2">IFM 0406</strain>
    </source>
</reference>
<dbReference type="AlphaFoldDB" id="A0A164K6J0"/>
<dbReference type="RefSeq" id="WP_067595247.1">
    <property type="nucleotide sequence ID" value="NZ_JABMCZ010000003.1"/>
</dbReference>
<sequence>MMSSWIDEINDQLERMKSAGSATAVLEIVGAAAGSDEGFFDGSEESLLDALTKAGWRVVWSRAAYNWKAQAPDGSRLICVEGDLYAEHVGSGSGLYRPESAPKYAAKFAAATVSYEPPRWEEPTDEAFRRRFAHCVCVPDARMYPLIREAFEREYAEKISAAKAAMGTEG</sequence>
<accession>A0A164K6J0</accession>
<organism evidence="1 2">
    <name type="scientific">Nocardia terpenica</name>
    <dbReference type="NCBI Taxonomy" id="455432"/>
    <lineage>
        <taxon>Bacteria</taxon>
        <taxon>Bacillati</taxon>
        <taxon>Actinomycetota</taxon>
        <taxon>Actinomycetes</taxon>
        <taxon>Mycobacteriales</taxon>
        <taxon>Nocardiaceae</taxon>
        <taxon>Nocardia</taxon>
    </lineage>
</organism>
<evidence type="ECO:0000313" key="1">
    <source>
        <dbReference type="EMBL" id="KZM71085.1"/>
    </source>
</evidence>
<evidence type="ECO:0000313" key="2">
    <source>
        <dbReference type="Proteomes" id="UP000076512"/>
    </source>
</evidence>
<comment type="caution">
    <text evidence="1">The sequence shown here is derived from an EMBL/GenBank/DDBJ whole genome shotgun (WGS) entry which is preliminary data.</text>
</comment>
<gene>
    <name evidence="1" type="ORF">AWN90_41985</name>
</gene>